<feature type="region of interest" description="Disordered" evidence="1">
    <location>
        <begin position="66"/>
        <end position="101"/>
    </location>
</feature>
<dbReference type="Gene3D" id="1.10.10.60">
    <property type="entry name" value="Homeodomain-like"/>
    <property type="match status" value="1"/>
</dbReference>
<feature type="domain" description="Mu DNA binding I gamma subdomain" evidence="2">
    <location>
        <begin position="3"/>
        <end position="69"/>
    </location>
</feature>
<dbReference type="EMBL" id="JAHYBZ010000006">
    <property type="protein sequence ID" value="MBW6399959.1"/>
    <property type="molecule type" value="Genomic_DNA"/>
</dbReference>
<organism evidence="3 4">
    <name type="scientific">Roseomonas alba</name>
    <dbReference type="NCBI Taxonomy" id="2846776"/>
    <lineage>
        <taxon>Bacteria</taxon>
        <taxon>Pseudomonadati</taxon>
        <taxon>Pseudomonadota</taxon>
        <taxon>Alphaproteobacteria</taxon>
        <taxon>Acetobacterales</taxon>
        <taxon>Roseomonadaceae</taxon>
        <taxon>Roseomonas</taxon>
    </lineage>
</organism>
<dbReference type="Proteomes" id="UP001196565">
    <property type="component" value="Unassembled WGS sequence"/>
</dbReference>
<gene>
    <name evidence="3" type="ORF">KPL78_19015</name>
</gene>
<proteinExistence type="predicted"/>
<evidence type="ECO:0000313" key="4">
    <source>
        <dbReference type="Proteomes" id="UP001196565"/>
    </source>
</evidence>
<protein>
    <recommendedName>
        <fullName evidence="2">Mu DNA binding I gamma subdomain domain-containing protein</fullName>
    </recommendedName>
</protein>
<feature type="compositionally biased region" description="Low complexity" evidence="1">
    <location>
        <begin position="69"/>
        <end position="85"/>
    </location>
</feature>
<reference evidence="3 4" key="1">
    <citation type="submission" date="2021-07" db="EMBL/GenBank/DDBJ databases">
        <authorList>
            <person name="So Y."/>
        </authorList>
    </citation>
    <scope>NUCLEOTIDE SEQUENCE [LARGE SCALE GENOMIC DNA]</scope>
    <source>
        <strain evidence="3 4">HJA6</strain>
    </source>
</reference>
<comment type="caution">
    <text evidence="3">The sequence shown here is derived from an EMBL/GenBank/DDBJ whole genome shotgun (WGS) entry which is preliminary data.</text>
</comment>
<keyword evidence="4" id="KW-1185">Reference proteome</keyword>
<evidence type="ECO:0000313" key="3">
    <source>
        <dbReference type="EMBL" id="MBW6399959.1"/>
    </source>
</evidence>
<evidence type="ECO:0000256" key="1">
    <source>
        <dbReference type="SAM" id="MobiDB-lite"/>
    </source>
</evidence>
<dbReference type="InterPro" id="IPR015126">
    <property type="entry name" value="Mu_I-gamma"/>
</dbReference>
<dbReference type="Pfam" id="PF09039">
    <property type="entry name" value="HTH_Tnp_Mu_2"/>
    <property type="match status" value="1"/>
</dbReference>
<sequence>MSGLHPEVSAFLQAEFLRLERPSMADCLRRALAFALKNDLPEPSDHAMRRAIKALPPELVSVMREGRRAAASSSRAVSAGSQSQAPGQAGTMPIPQGDRSP</sequence>
<evidence type="ECO:0000259" key="2">
    <source>
        <dbReference type="Pfam" id="PF09039"/>
    </source>
</evidence>
<name>A0ABS7ACC2_9PROT</name>
<accession>A0ABS7ACC2</accession>